<dbReference type="InterPro" id="IPR007831">
    <property type="entry name" value="T2SS_GspE_N"/>
</dbReference>
<dbReference type="InterPro" id="IPR037257">
    <property type="entry name" value="T2SS_E_N_sf"/>
</dbReference>
<keyword evidence="2" id="KW-0547">Nucleotide-binding</keyword>
<evidence type="ECO:0000256" key="1">
    <source>
        <dbReference type="ARBA" id="ARBA00006611"/>
    </source>
</evidence>
<feature type="domain" description="Bacterial type II secretion system protein E" evidence="4">
    <location>
        <begin position="378"/>
        <end position="392"/>
    </location>
</feature>
<comment type="caution">
    <text evidence="5">The sequence shown here is derived from an EMBL/GenBank/DDBJ whole genome shotgun (WGS) entry which is preliminary data.</text>
</comment>
<organism evidence="5 6">
    <name type="scientific">candidate division CPR2 bacterium GW2011_GWC1_41_48</name>
    <dbReference type="NCBI Taxonomy" id="1618344"/>
    <lineage>
        <taxon>Bacteria</taxon>
        <taxon>Bacteria division CPR2</taxon>
    </lineage>
</organism>
<reference evidence="5 6" key="1">
    <citation type="journal article" date="2015" name="Nature">
        <title>rRNA introns, odd ribosomes, and small enigmatic genomes across a large radiation of phyla.</title>
        <authorList>
            <person name="Brown C.T."/>
            <person name="Hug L.A."/>
            <person name="Thomas B.C."/>
            <person name="Sharon I."/>
            <person name="Castelle C.J."/>
            <person name="Singh A."/>
            <person name="Wilkins M.J."/>
            <person name="Williams K.H."/>
            <person name="Banfield J.F."/>
        </authorList>
    </citation>
    <scope>NUCLEOTIDE SEQUENCE [LARGE SCALE GENOMIC DNA]</scope>
</reference>
<dbReference type="InterPro" id="IPR027417">
    <property type="entry name" value="P-loop_NTPase"/>
</dbReference>
<name>A0A0G0W9U1_UNCC2</name>
<dbReference type="PANTHER" id="PTHR30258:SF1">
    <property type="entry name" value="PROTEIN TRANSPORT PROTEIN HOFB HOMOLOG"/>
    <property type="match status" value="1"/>
</dbReference>
<dbReference type="Gene3D" id="3.30.300.160">
    <property type="entry name" value="Type II secretion system, protein E, N-terminal domain"/>
    <property type="match status" value="1"/>
</dbReference>
<evidence type="ECO:0000313" key="5">
    <source>
        <dbReference type="EMBL" id="KKS09730.1"/>
    </source>
</evidence>
<dbReference type="PROSITE" id="PS00662">
    <property type="entry name" value="T2SP_E"/>
    <property type="match status" value="1"/>
</dbReference>
<dbReference type="Proteomes" id="UP000033869">
    <property type="component" value="Unassembled WGS sequence"/>
</dbReference>
<dbReference type="EMBL" id="LCBL01000001">
    <property type="protein sequence ID" value="KKS09730.1"/>
    <property type="molecule type" value="Genomic_DNA"/>
</dbReference>
<dbReference type="GO" id="GO:0016887">
    <property type="term" value="F:ATP hydrolysis activity"/>
    <property type="evidence" value="ECO:0007669"/>
    <property type="project" value="TreeGrafter"/>
</dbReference>
<accession>A0A0G0W9U1</accession>
<evidence type="ECO:0000256" key="3">
    <source>
        <dbReference type="ARBA" id="ARBA00022840"/>
    </source>
</evidence>
<dbReference type="Gene3D" id="3.40.50.300">
    <property type="entry name" value="P-loop containing nucleotide triphosphate hydrolases"/>
    <property type="match status" value="1"/>
</dbReference>
<dbReference type="SUPFAM" id="SSF160246">
    <property type="entry name" value="EspE N-terminal domain-like"/>
    <property type="match status" value="1"/>
</dbReference>
<comment type="similarity">
    <text evidence="1">Belongs to the GSP E family.</text>
</comment>
<dbReference type="SUPFAM" id="SSF52540">
    <property type="entry name" value="P-loop containing nucleoside triphosphate hydrolases"/>
    <property type="match status" value="1"/>
</dbReference>
<keyword evidence="3" id="KW-0067">ATP-binding</keyword>
<dbReference type="PATRIC" id="fig|1618344.3.peg.141"/>
<evidence type="ECO:0000259" key="4">
    <source>
        <dbReference type="PROSITE" id="PS00662"/>
    </source>
</evidence>
<dbReference type="GO" id="GO:0005524">
    <property type="term" value="F:ATP binding"/>
    <property type="evidence" value="ECO:0007669"/>
    <property type="project" value="UniProtKB-KW"/>
</dbReference>
<proteinExistence type="inferred from homology"/>
<dbReference type="AlphaFoldDB" id="A0A0G0W9U1"/>
<protein>
    <submittedName>
        <fullName evidence="5">Type IV-A pilus assembly ATPase PilB</fullName>
    </submittedName>
</protein>
<evidence type="ECO:0000256" key="2">
    <source>
        <dbReference type="ARBA" id="ARBA00022741"/>
    </source>
</evidence>
<evidence type="ECO:0000313" key="6">
    <source>
        <dbReference type="Proteomes" id="UP000033869"/>
    </source>
</evidence>
<dbReference type="PANTHER" id="PTHR30258">
    <property type="entry name" value="TYPE II SECRETION SYSTEM PROTEIN GSPE-RELATED"/>
    <property type="match status" value="1"/>
</dbReference>
<dbReference type="CDD" id="cd01129">
    <property type="entry name" value="PulE-GspE-like"/>
    <property type="match status" value="1"/>
</dbReference>
<dbReference type="Pfam" id="PF00437">
    <property type="entry name" value="T2SSE"/>
    <property type="match status" value="1"/>
</dbReference>
<dbReference type="FunFam" id="3.40.50.300:FF:000398">
    <property type="entry name" value="Type IV pilus assembly ATPase PilB"/>
    <property type="match status" value="1"/>
</dbReference>
<sequence length="568" mass="63493">MIHITESELKRSLIESGFISEEDFTSAAKESSHFGRDIKEVLIEKGMISEEYLIKILCDYFKVPFFDISSEKVPKELLELIPESLAKTSRVIPVKVDDHSVTLAMEDPGDLKIIQLLEHKLQKKIQPVFVTKKGLKEALSAYKVDVSKEFDKVINENIEKAIGEGAKDAEKMAEDIPIIEILDNIIEYAVSKSASDIHIEPLEKEVLVRFRVDGILEDLLTAPDLVMPAILARVKLISDLRIDEHRLPQDGRFKFKNDDLAVAIRVSIVPTIYGEKIVMRLLSESSRPKNFESLGFESDQLKTLEEEIKKSHGMILSTGPTGSGKTTTLYTVMHLLNRPEVNISTIEDPVEYDVGRINQIQVNTKTGLTFADGLRSLLRQDPDIIMVGEIRDKETAELAVHAALTGHLVLSTLHTNNAAGTIARITDIGIQPFLLSSTINLIIAQRLVRRVCPHCVASNPISKEDAKDIFLHLGITYEEIEKLKLPNMVYKGKGCKECHDSGYKGQVGLFEMLKVDEKIRKLIVNGVSEAEIEIAAKKNGMKTMLEDGLKKAAAGITTYEEIMRVTRE</sequence>
<dbReference type="Pfam" id="PF05157">
    <property type="entry name" value="MshEN"/>
    <property type="match status" value="1"/>
</dbReference>
<dbReference type="InterPro" id="IPR001482">
    <property type="entry name" value="T2SS/T4SS_dom"/>
</dbReference>
<gene>
    <name evidence="5" type="ORF">UU65_C0001G0135</name>
</gene>
<dbReference type="GO" id="GO:0005886">
    <property type="term" value="C:plasma membrane"/>
    <property type="evidence" value="ECO:0007669"/>
    <property type="project" value="TreeGrafter"/>
</dbReference>
<dbReference type="Gene3D" id="3.30.450.90">
    <property type="match status" value="1"/>
</dbReference>